<dbReference type="AlphaFoldDB" id="A0A0K2VEJ7"/>
<evidence type="ECO:0000313" key="1">
    <source>
        <dbReference type="EMBL" id="CDW48879.1"/>
    </source>
</evidence>
<name>A0A0K2VEJ7_LEPSM</name>
<dbReference type="EMBL" id="HACA01031518">
    <property type="protein sequence ID" value="CDW48879.1"/>
    <property type="molecule type" value="Transcribed_RNA"/>
</dbReference>
<reference evidence="1" key="1">
    <citation type="submission" date="2014-05" db="EMBL/GenBank/DDBJ databases">
        <authorList>
            <person name="Chronopoulou M."/>
        </authorList>
    </citation>
    <scope>NUCLEOTIDE SEQUENCE</scope>
    <source>
        <tissue evidence="1">Whole organism</tissue>
    </source>
</reference>
<sequence length="93" mass="10497">MDLLDNINIKMFGATLLPLVGTSLIKFITGTKIDKNWINLLFTESNKTKDRILLRLPLPGLCARLRPSFFSFFTLKTSLPEQPTIQTISVTLT</sequence>
<proteinExistence type="predicted"/>
<accession>A0A0K2VEJ7</accession>
<organism evidence="1">
    <name type="scientific">Lepeophtheirus salmonis</name>
    <name type="common">Salmon louse</name>
    <name type="synonym">Caligus salmonis</name>
    <dbReference type="NCBI Taxonomy" id="72036"/>
    <lineage>
        <taxon>Eukaryota</taxon>
        <taxon>Metazoa</taxon>
        <taxon>Ecdysozoa</taxon>
        <taxon>Arthropoda</taxon>
        <taxon>Crustacea</taxon>
        <taxon>Multicrustacea</taxon>
        <taxon>Hexanauplia</taxon>
        <taxon>Copepoda</taxon>
        <taxon>Siphonostomatoida</taxon>
        <taxon>Caligidae</taxon>
        <taxon>Lepeophtheirus</taxon>
    </lineage>
</organism>
<protein>
    <submittedName>
        <fullName evidence="1">Uncharacterized protein</fullName>
    </submittedName>
</protein>